<dbReference type="Gene3D" id="3.30.230.10">
    <property type="match status" value="1"/>
</dbReference>
<keyword evidence="5" id="KW-1185">Reference proteome</keyword>
<evidence type="ECO:0000256" key="1">
    <source>
        <dbReference type="ARBA" id="ARBA00022741"/>
    </source>
</evidence>
<keyword evidence="1" id="KW-0547">Nucleotide-binding</keyword>
<dbReference type="InterPro" id="IPR005517">
    <property type="entry name" value="Transl_elong_EFG/EF2_IV"/>
</dbReference>
<protein>
    <recommendedName>
        <fullName evidence="3">Translation elongation factor EFG/EF2 domain-containing protein</fullName>
    </recommendedName>
</protein>
<comment type="caution">
    <text evidence="4">The sequence shown here is derived from an EMBL/GenBank/DDBJ whole genome shotgun (WGS) entry which is preliminary data.</text>
</comment>
<accession>A0ABX0M674</accession>
<gene>
    <name evidence="4" type="ORF">F1609_21480</name>
</gene>
<dbReference type="Proteomes" id="UP000819052">
    <property type="component" value="Unassembled WGS sequence"/>
</dbReference>
<dbReference type="EMBL" id="VVIW01000014">
    <property type="protein sequence ID" value="NHZ42725.1"/>
    <property type="molecule type" value="Genomic_DNA"/>
</dbReference>
<dbReference type="InterPro" id="IPR014721">
    <property type="entry name" value="Ribsml_uS5_D2-typ_fold_subgr"/>
</dbReference>
<dbReference type="SMART" id="SM00889">
    <property type="entry name" value="EFG_IV"/>
    <property type="match status" value="1"/>
</dbReference>
<evidence type="ECO:0000313" key="5">
    <source>
        <dbReference type="Proteomes" id="UP000819052"/>
    </source>
</evidence>
<evidence type="ECO:0000313" key="4">
    <source>
        <dbReference type="EMBL" id="NHZ42725.1"/>
    </source>
</evidence>
<evidence type="ECO:0000256" key="2">
    <source>
        <dbReference type="ARBA" id="ARBA00023134"/>
    </source>
</evidence>
<organism evidence="4 5">
    <name type="scientific">Massilia aquatica</name>
    <dbReference type="NCBI Taxonomy" id="2609000"/>
    <lineage>
        <taxon>Bacteria</taxon>
        <taxon>Pseudomonadati</taxon>
        <taxon>Pseudomonadota</taxon>
        <taxon>Betaproteobacteria</taxon>
        <taxon>Burkholderiales</taxon>
        <taxon>Oxalobacteraceae</taxon>
        <taxon>Telluria group</taxon>
        <taxon>Massilia</taxon>
    </lineage>
</organism>
<evidence type="ECO:0000259" key="3">
    <source>
        <dbReference type="SMART" id="SM00889"/>
    </source>
</evidence>
<dbReference type="Pfam" id="PF03764">
    <property type="entry name" value="EFG_IV"/>
    <property type="match status" value="1"/>
</dbReference>
<reference evidence="4 5" key="1">
    <citation type="submission" date="2019-09" db="EMBL/GenBank/DDBJ databases">
        <title>Taxonomy of Antarctic Massilia spp.: description of Massilia rubra sp. nov., Massilia aquatica sp. nov., Massilia mucilaginosa sp. nov., Massilia frigida sp. nov. isolated from streams, lakes and regoliths.</title>
        <authorList>
            <person name="Holochova P."/>
            <person name="Sedlacek I."/>
            <person name="Kralova S."/>
            <person name="Maslanova I."/>
            <person name="Busse H.-J."/>
            <person name="Stankova E."/>
            <person name="Vrbovska V."/>
            <person name="Kovarovic V."/>
            <person name="Bartak M."/>
            <person name="Svec P."/>
            <person name="Pantucek R."/>
        </authorList>
    </citation>
    <scope>NUCLEOTIDE SEQUENCE [LARGE SCALE GENOMIC DNA]</scope>
    <source>
        <strain evidence="4 5">CCM 8693</strain>
    </source>
</reference>
<proteinExistence type="predicted"/>
<feature type="domain" description="Translation elongation factor EFG/EF2" evidence="3">
    <location>
        <begin position="14"/>
        <end position="128"/>
    </location>
</feature>
<keyword evidence="2" id="KW-0342">GTP-binding</keyword>
<dbReference type="SUPFAM" id="SSF54211">
    <property type="entry name" value="Ribosomal protein S5 domain 2-like"/>
    <property type="match status" value="1"/>
</dbReference>
<name>A0ABX0M674_9BURK</name>
<dbReference type="InterPro" id="IPR020568">
    <property type="entry name" value="Ribosomal_Su5_D2-typ_SF"/>
</dbReference>
<sequence>MKMDIALVASGGRGVGLHTGVSGRGVFIRQSGSPGRYGVITLVLEPAPSQHGCSLSWEVAEDKIPVIFLDAVIDAITRVLAEQAFDGDYLSGCRIRVVDGAYNHVDSDENSYRMASALAMREALSAAGLYPCGACGTPPLTYDSRS</sequence>